<evidence type="ECO:0000313" key="1">
    <source>
        <dbReference type="EMBL" id="WIX82175.1"/>
    </source>
</evidence>
<dbReference type="EMBL" id="CP127294">
    <property type="protein sequence ID" value="WIX82175.1"/>
    <property type="molecule type" value="Genomic_DNA"/>
</dbReference>
<reference evidence="1 2" key="1">
    <citation type="submission" date="2023-06" db="EMBL/GenBank/DDBJ databases">
        <authorList>
            <person name="Oyuntsetseg B."/>
            <person name="Kim S.B."/>
        </authorList>
    </citation>
    <scope>NUCLEOTIDE SEQUENCE [LARGE SCALE GENOMIC DNA]</scope>
    <source>
        <strain evidence="1 2">2-15</strain>
    </source>
</reference>
<accession>A0A9Y2IKS9</accession>
<sequence>MRDFSAGLHPAADLMTEENLAHQEEVRRKAALAVAGNSRGADDCALLLDMLGLHTADSRRGEVA</sequence>
<evidence type="ECO:0000313" key="2">
    <source>
        <dbReference type="Proteomes" id="UP001236014"/>
    </source>
</evidence>
<dbReference type="AlphaFoldDB" id="A0A9Y2IKS9"/>
<dbReference type="Proteomes" id="UP001236014">
    <property type="component" value="Chromosome"/>
</dbReference>
<proteinExistence type="predicted"/>
<protein>
    <submittedName>
        <fullName evidence="1">Uncharacterized protein</fullName>
    </submittedName>
</protein>
<organism evidence="1 2">
    <name type="scientific">Amycolatopsis carbonis</name>
    <dbReference type="NCBI Taxonomy" id="715471"/>
    <lineage>
        <taxon>Bacteria</taxon>
        <taxon>Bacillati</taxon>
        <taxon>Actinomycetota</taxon>
        <taxon>Actinomycetes</taxon>
        <taxon>Pseudonocardiales</taxon>
        <taxon>Pseudonocardiaceae</taxon>
        <taxon>Amycolatopsis</taxon>
    </lineage>
</organism>
<name>A0A9Y2IKS9_9PSEU</name>
<gene>
    <name evidence="1" type="ORF">QRX50_16150</name>
</gene>
<dbReference type="KEGG" id="acab:QRX50_16150"/>
<dbReference type="RefSeq" id="WP_285972751.1">
    <property type="nucleotide sequence ID" value="NZ_CP127294.1"/>
</dbReference>
<keyword evidence="2" id="KW-1185">Reference proteome</keyword>